<dbReference type="InterPro" id="IPR018490">
    <property type="entry name" value="cNMP-bd_dom_sf"/>
</dbReference>
<dbReference type="Gene3D" id="2.60.120.10">
    <property type="entry name" value="Jelly Rolls"/>
    <property type="match status" value="1"/>
</dbReference>
<evidence type="ECO:0000313" key="2">
    <source>
        <dbReference type="EMBL" id="PSL34799.1"/>
    </source>
</evidence>
<name>A0A2P8GLE5_9BACT</name>
<evidence type="ECO:0000259" key="1">
    <source>
        <dbReference type="Pfam" id="PF00027"/>
    </source>
</evidence>
<sequence>MFGSIDQFVARYIQLTPEEVEIFHSLLQFRKVKKKNFLLKEGEICDYEAYILKGCVRTFYVDKQGVETNLTFAVEDWWVADIASFSEQQPSRQNIETLEDCELLTISYEDKNTLYQKVPKFEKVFRMLLQRTAGVLQQRIYASISQTAEERYLAFLEKYPAIVQRIPQHHIARYIGVSPEFLSKVRSTMYRKH</sequence>
<dbReference type="RefSeq" id="WP_106601064.1">
    <property type="nucleotide sequence ID" value="NZ_PYGK01000002.1"/>
</dbReference>
<proteinExistence type="predicted"/>
<dbReference type="EMBL" id="PYGK01000002">
    <property type="protein sequence ID" value="PSL34799.1"/>
    <property type="molecule type" value="Genomic_DNA"/>
</dbReference>
<dbReference type="CDD" id="cd00038">
    <property type="entry name" value="CAP_ED"/>
    <property type="match status" value="1"/>
</dbReference>
<dbReference type="AlphaFoldDB" id="A0A2P8GLE5"/>
<protein>
    <submittedName>
        <fullName evidence="2">CRP-like cAMP-binding protein</fullName>
    </submittedName>
</protein>
<dbReference type="Pfam" id="PF00027">
    <property type="entry name" value="cNMP_binding"/>
    <property type="match status" value="1"/>
</dbReference>
<gene>
    <name evidence="2" type="ORF">CLV42_102372</name>
</gene>
<dbReference type="SUPFAM" id="SSF51206">
    <property type="entry name" value="cAMP-binding domain-like"/>
    <property type="match status" value="1"/>
</dbReference>
<feature type="domain" description="Cyclic nucleotide-binding" evidence="1">
    <location>
        <begin position="30"/>
        <end position="116"/>
    </location>
</feature>
<comment type="caution">
    <text evidence="2">The sequence shown here is derived from an EMBL/GenBank/DDBJ whole genome shotgun (WGS) entry which is preliminary data.</text>
</comment>
<dbReference type="OrthoDB" id="9152304at2"/>
<organism evidence="2 3">
    <name type="scientific">Chitinophaga ginsengisoli</name>
    <dbReference type="NCBI Taxonomy" id="363837"/>
    <lineage>
        <taxon>Bacteria</taxon>
        <taxon>Pseudomonadati</taxon>
        <taxon>Bacteroidota</taxon>
        <taxon>Chitinophagia</taxon>
        <taxon>Chitinophagales</taxon>
        <taxon>Chitinophagaceae</taxon>
        <taxon>Chitinophaga</taxon>
    </lineage>
</organism>
<dbReference type="Proteomes" id="UP000240978">
    <property type="component" value="Unassembled WGS sequence"/>
</dbReference>
<keyword evidence="3" id="KW-1185">Reference proteome</keyword>
<accession>A0A2P8GLE5</accession>
<dbReference type="InterPro" id="IPR000595">
    <property type="entry name" value="cNMP-bd_dom"/>
</dbReference>
<evidence type="ECO:0000313" key="3">
    <source>
        <dbReference type="Proteomes" id="UP000240978"/>
    </source>
</evidence>
<dbReference type="InterPro" id="IPR014710">
    <property type="entry name" value="RmlC-like_jellyroll"/>
</dbReference>
<reference evidence="2 3" key="1">
    <citation type="submission" date="2018-03" db="EMBL/GenBank/DDBJ databases">
        <title>Genomic Encyclopedia of Archaeal and Bacterial Type Strains, Phase II (KMG-II): from individual species to whole genera.</title>
        <authorList>
            <person name="Goeker M."/>
        </authorList>
    </citation>
    <scope>NUCLEOTIDE SEQUENCE [LARGE SCALE GENOMIC DNA]</scope>
    <source>
        <strain evidence="2 3">DSM 18107</strain>
    </source>
</reference>